<sequence>MTLLVEIENVANLSKEIEREAGDFYIVNIDKQVNTILTNITQQLNQNRIPSGAEFSVLNAINLKVKAFKYIFEVKEIDVDNAKVMVRFKRKETNNMKFAFENEIEVENQLLHCPEMNMENLKVALLNKTNFTVGQLLSVNEISKELFYHVMTFVVKEATETVTTLKLIAVSWSR</sequence>
<evidence type="ECO:0000313" key="1">
    <source>
        <dbReference type="EMBL" id="EAG9355021.1"/>
    </source>
</evidence>
<proteinExistence type="predicted"/>
<evidence type="ECO:0000313" key="2">
    <source>
        <dbReference type="Proteomes" id="UP000524387"/>
    </source>
</evidence>
<dbReference type="Proteomes" id="UP000524387">
    <property type="component" value="Unassembled WGS sequence"/>
</dbReference>
<dbReference type="EMBL" id="AABEKN010000008">
    <property type="protein sequence ID" value="EAG9355021.1"/>
    <property type="molecule type" value="Genomic_DNA"/>
</dbReference>
<reference evidence="1 2" key="1">
    <citation type="submission" date="2019-04" db="EMBL/GenBank/DDBJ databases">
        <authorList>
            <consortium name="GenomeTrakr network: Whole genome sequencing for foodborne pathogen traceback"/>
        </authorList>
    </citation>
    <scope>NUCLEOTIDE SEQUENCE [LARGE SCALE GENOMIC DNA]</scope>
    <source>
        <strain evidence="1 2">CFSAN072502</strain>
    </source>
</reference>
<accession>A0A823J064</accession>
<dbReference type="RefSeq" id="WP_003740255.1">
    <property type="nucleotide sequence ID" value="NZ_CP090058.1"/>
</dbReference>
<organism evidence="1 2">
    <name type="scientific">Listeria monocytogenes</name>
    <dbReference type="NCBI Taxonomy" id="1639"/>
    <lineage>
        <taxon>Bacteria</taxon>
        <taxon>Bacillati</taxon>
        <taxon>Bacillota</taxon>
        <taxon>Bacilli</taxon>
        <taxon>Bacillales</taxon>
        <taxon>Listeriaceae</taxon>
        <taxon>Listeria</taxon>
    </lineage>
</organism>
<protein>
    <submittedName>
        <fullName evidence="1">Uncharacterized protein</fullName>
    </submittedName>
</protein>
<name>A0A823J064_LISMN</name>
<comment type="caution">
    <text evidence="1">The sequence shown here is derived from an EMBL/GenBank/DDBJ whole genome shotgun (WGS) entry which is preliminary data.</text>
</comment>
<dbReference type="AlphaFoldDB" id="A0A823J064"/>
<gene>
    <name evidence="1" type="ORF">CW895_14595</name>
</gene>